<feature type="domain" description="Rhodanese" evidence="10">
    <location>
        <begin position="578"/>
        <end position="672"/>
    </location>
</feature>
<evidence type="ECO:0000256" key="2">
    <source>
        <dbReference type="ARBA" id="ARBA00006490"/>
    </source>
</evidence>
<dbReference type="Gene3D" id="3.90.1150.10">
    <property type="entry name" value="Aspartate Aminotransferase, domain 1"/>
    <property type="match status" value="1"/>
</dbReference>
<evidence type="ECO:0000256" key="6">
    <source>
        <dbReference type="ARBA" id="ARBA00023004"/>
    </source>
</evidence>
<dbReference type="InterPro" id="IPR020578">
    <property type="entry name" value="Aminotrans_V_PyrdxlP_BS"/>
</dbReference>
<gene>
    <name evidence="11" type="ORF">P9875_03050</name>
</gene>
<dbReference type="SUPFAM" id="SSF53383">
    <property type="entry name" value="PLP-dependent transferases"/>
    <property type="match status" value="1"/>
</dbReference>
<keyword evidence="4" id="KW-0479">Metal-binding</keyword>
<keyword evidence="11" id="KW-0032">Aminotransferase</keyword>
<dbReference type="SUPFAM" id="SSF52821">
    <property type="entry name" value="Rhodanese/Cell cycle control phosphatase"/>
    <property type="match status" value="1"/>
</dbReference>
<evidence type="ECO:0000256" key="4">
    <source>
        <dbReference type="ARBA" id="ARBA00022723"/>
    </source>
</evidence>
<accession>A0ABY8I5I9</accession>
<dbReference type="SMART" id="SM00450">
    <property type="entry name" value="RHOD"/>
    <property type="match status" value="1"/>
</dbReference>
<dbReference type="InterPro" id="IPR015424">
    <property type="entry name" value="PyrdxlP-dep_Trfase"/>
</dbReference>
<name>A0ABY8I5I9_9BURK</name>
<evidence type="ECO:0000256" key="8">
    <source>
        <dbReference type="ARBA" id="ARBA00050776"/>
    </source>
</evidence>
<evidence type="ECO:0000313" key="11">
    <source>
        <dbReference type="EMBL" id="WFR80170.1"/>
    </source>
</evidence>
<dbReference type="InterPro" id="IPR001763">
    <property type="entry name" value="Rhodanese-like_dom"/>
</dbReference>
<dbReference type="Gene3D" id="3.40.250.10">
    <property type="entry name" value="Rhodanese-like domain"/>
    <property type="match status" value="1"/>
</dbReference>
<dbReference type="Pfam" id="PF00581">
    <property type="entry name" value="Rhodanese"/>
    <property type="match status" value="1"/>
</dbReference>
<dbReference type="Gene3D" id="3.40.640.10">
    <property type="entry name" value="Type I PLP-dependent aspartate aminotransferase-like (Major domain)"/>
    <property type="match status" value="1"/>
</dbReference>
<dbReference type="EMBL" id="CP121464">
    <property type="protein sequence ID" value="WFR80170.1"/>
    <property type="molecule type" value="Genomic_DNA"/>
</dbReference>
<keyword evidence="7" id="KW-0411">Iron-sulfur</keyword>
<dbReference type="InterPro" id="IPR036866">
    <property type="entry name" value="RibonucZ/Hydroxyglut_hydro"/>
</dbReference>
<keyword evidence="11" id="KW-0808">Transferase</keyword>
<dbReference type="InterPro" id="IPR036873">
    <property type="entry name" value="Rhodanese-like_dom_sf"/>
</dbReference>
<proteinExistence type="inferred from homology"/>
<organism evidence="11 12">
    <name type="scientific">Janthinobacterium rivuli</name>
    <dbReference type="NCBI Taxonomy" id="2751478"/>
    <lineage>
        <taxon>Bacteria</taxon>
        <taxon>Pseudomonadati</taxon>
        <taxon>Pseudomonadota</taxon>
        <taxon>Betaproteobacteria</taxon>
        <taxon>Burkholderiales</taxon>
        <taxon>Oxalobacteraceae</taxon>
        <taxon>Janthinobacterium</taxon>
    </lineage>
</organism>
<dbReference type="InterPro" id="IPR000192">
    <property type="entry name" value="Aminotrans_V_dom"/>
</dbReference>
<dbReference type="PANTHER" id="PTHR11601">
    <property type="entry name" value="CYSTEINE DESULFURYLASE FAMILY MEMBER"/>
    <property type="match status" value="1"/>
</dbReference>
<evidence type="ECO:0000256" key="7">
    <source>
        <dbReference type="ARBA" id="ARBA00023014"/>
    </source>
</evidence>
<evidence type="ECO:0000256" key="5">
    <source>
        <dbReference type="ARBA" id="ARBA00022898"/>
    </source>
</evidence>
<evidence type="ECO:0000256" key="3">
    <source>
        <dbReference type="ARBA" id="ARBA00012239"/>
    </source>
</evidence>
<dbReference type="Gene3D" id="1.10.260.50">
    <property type="match status" value="1"/>
</dbReference>
<dbReference type="EC" id="2.8.1.7" evidence="3"/>
<dbReference type="Proteomes" id="UP001219584">
    <property type="component" value="Chromosome"/>
</dbReference>
<dbReference type="InterPro" id="IPR015422">
    <property type="entry name" value="PyrdxlP-dep_Trfase_small"/>
</dbReference>
<dbReference type="PANTHER" id="PTHR11601:SF34">
    <property type="entry name" value="CYSTEINE DESULFURASE"/>
    <property type="match status" value="1"/>
</dbReference>
<evidence type="ECO:0000313" key="12">
    <source>
        <dbReference type="Proteomes" id="UP001219584"/>
    </source>
</evidence>
<comment type="cofactor">
    <cofactor evidence="1 9">
        <name>pyridoxal 5'-phosphate</name>
        <dbReference type="ChEBI" id="CHEBI:597326"/>
    </cofactor>
</comment>
<comment type="similarity">
    <text evidence="2">Belongs to the class-V pyridoxal-phosphate-dependent aminotransferase family. NifS/IscS subfamily.</text>
</comment>
<dbReference type="InterPro" id="IPR015421">
    <property type="entry name" value="PyrdxlP-dep_Trfase_major"/>
</dbReference>
<evidence type="ECO:0000259" key="10">
    <source>
        <dbReference type="PROSITE" id="PS50206"/>
    </source>
</evidence>
<comment type="catalytic activity">
    <reaction evidence="8">
        <text>(sulfur carrier)-H + L-cysteine = (sulfur carrier)-SH + L-alanine</text>
        <dbReference type="Rhea" id="RHEA:43892"/>
        <dbReference type="Rhea" id="RHEA-COMP:14737"/>
        <dbReference type="Rhea" id="RHEA-COMP:14739"/>
        <dbReference type="ChEBI" id="CHEBI:29917"/>
        <dbReference type="ChEBI" id="CHEBI:35235"/>
        <dbReference type="ChEBI" id="CHEBI:57972"/>
        <dbReference type="ChEBI" id="CHEBI:64428"/>
        <dbReference type="EC" id="2.8.1.7"/>
    </reaction>
</comment>
<evidence type="ECO:0000256" key="1">
    <source>
        <dbReference type="ARBA" id="ARBA00001933"/>
    </source>
</evidence>
<keyword evidence="6" id="KW-0408">Iron</keyword>
<protein>
    <recommendedName>
        <fullName evidence="3">cysteine desulfurase</fullName>
        <ecNumber evidence="3">2.8.1.7</ecNumber>
    </recommendedName>
</protein>
<keyword evidence="5" id="KW-0663">Pyridoxal phosphate</keyword>
<sequence>MKEIYLDSNATTCVLPAAVAAARQAMEQGYGNPSSTHATGLQAKAMMDGVRRRASGLLGVGDGRLMFNSGATEGIQTAVLSALCALRERRAAGKRIGSLLLYGATEHKAVPESLAHWNRLLGLGLEVRKLPVDAQGRHDLQALDALIGDAAMLCTMAANNETGVVSDLSAIARLLQERGADAYWMVDCVQALGKLKLNLAATRIDYAPFSGHKLYAPKGIGMLYVRAGAPFTPLMMGGGQEAGLRSGTENMAGIAALGAVLAALDDGKTFRSHADLAAFREQLVASLERAFPGIVFNMPFDLSLSTTLNFSVPGLSSKELLDLFDAARVRVSSGSACSAAKALPSYVLEAMHVPQWRASSAIRLSFGPLIDAATITAACARIERCGEALRSSCLLPSALAPSPQDGVIQLSVDGQCTWLLSDAASASCVVIDPVAALVPRLAAFIRCQHLALRAIVHTTAPADHGVARLALLQELEIEQVGHVDIDGELALGQQRLRRIECGDNHVYLLEQRFAFIGTLAPEALTPLLDAALLTPDTVLCASGDDGSICGTVHSVQDGSVPSAELQFDAAALPAFLRQHPDAILVDVREAYEHAACAGTVFEGCEVRSVPLSRLAGQVAAWLQQPQRPLVFFCRSGNRSARASACLRRLGHGAAWQLNGGMAMADATRHPLAIAA</sequence>
<dbReference type="Gene3D" id="3.60.15.10">
    <property type="entry name" value="Ribonuclease Z/Hydroxyacylglutathione hydrolase-like"/>
    <property type="match status" value="1"/>
</dbReference>
<keyword evidence="12" id="KW-1185">Reference proteome</keyword>
<dbReference type="PROSITE" id="PS00595">
    <property type="entry name" value="AA_TRANSFER_CLASS_5"/>
    <property type="match status" value="1"/>
</dbReference>
<reference evidence="11 12" key="1">
    <citation type="submission" date="2023-04" db="EMBL/GenBank/DDBJ databases">
        <title>Nanopore sequencing of Janthinobacterium from water.</title>
        <authorList>
            <person name="Ciuchcinski K."/>
            <person name="Rokowska A."/>
            <person name="Dziewit L."/>
        </authorList>
    </citation>
    <scope>NUCLEOTIDE SEQUENCE [LARGE SCALE GENOMIC DNA]</scope>
    <source>
        <strain evidence="11 12">DEMB2</strain>
    </source>
</reference>
<evidence type="ECO:0000256" key="9">
    <source>
        <dbReference type="RuleBase" id="RU004504"/>
    </source>
</evidence>
<dbReference type="RefSeq" id="WP_278317550.1">
    <property type="nucleotide sequence ID" value="NZ_CP121464.1"/>
</dbReference>
<dbReference type="CDD" id="cd00158">
    <property type="entry name" value="RHOD"/>
    <property type="match status" value="1"/>
</dbReference>
<dbReference type="PROSITE" id="PS50206">
    <property type="entry name" value="RHODANESE_3"/>
    <property type="match status" value="1"/>
</dbReference>
<dbReference type="Pfam" id="PF00266">
    <property type="entry name" value="Aminotran_5"/>
    <property type="match status" value="1"/>
</dbReference>
<dbReference type="GO" id="GO:0008483">
    <property type="term" value="F:transaminase activity"/>
    <property type="evidence" value="ECO:0007669"/>
    <property type="project" value="UniProtKB-KW"/>
</dbReference>